<name>R4Z756_9ACTN</name>
<dbReference type="AlphaFoldDB" id="R4Z756"/>
<feature type="region of interest" description="Disordered" evidence="1">
    <location>
        <begin position="55"/>
        <end position="148"/>
    </location>
</feature>
<dbReference type="STRING" id="1229780.BN381_810019"/>
<accession>R4Z756</accession>
<organism evidence="2 3">
    <name type="scientific">Candidatus Neomicrothrix parvicella RN1</name>
    <dbReference type="NCBI Taxonomy" id="1229780"/>
    <lineage>
        <taxon>Bacteria</taxon>
        <taxon>Bacillati</taxon>
        <taxon>Actinomycetota</taxon>
        <taxon>Acidimicrobiia</taxon>
        <taxon>Acidimicrobiales</taxon>
        <taxon>Microthrixaceae</taxon>
        <taxon>Candidatus Neomicrothrix</taxon>
    </lineage>
</organism>
<evidence type="ECO:0000313" key="3">
    <source>
        <dbReference type="Proteomes" id="UP000018291"/>
    </source>
</evidence>
<sequence>MSQPHRRDPTALPPLLGSTDANLSPADTVQQSLPFIGRSQVELDLTVDAVCDRYGSGSIGRATLLGRSSGLRRRSSPIREEQNPPGSTGRDARAGPTATPQGGHAKLGSCSRRRRTSACSADRAPATIRPTSAPQRPWVRRSRSAAIG</sequence>
<feature type="region of interest" description="Disordered" evidence="1">
    <location>
        <begin position="1"/>
        <end position="26"/>
    </location>
</feature>
<gene>
    <name evidence="2" type="ORF">BN381_810019</name>
</gene>
<dbReference type="EMBL" id="CANL01000080">
    <property type="protein sequence ID" value="CCM65916.1"/>
    <property type="molecule type" value="Genomic_DNA"/>
</dbReference>
<feature type="compositionally biased region" description="Basic residues" evidence="1">
    <location>
        <begin position="138"/>
        <end position="148"/>
    </location>
</feature>
<keyword evidence="3" id="KW-1185">Reference proteome</keyword>
<proteinExistence type="predicted"/>
<dbReference type="HOGENOM" id="CLU_1755515_0_0_11"/>
<evidence type="ECO:0000256" key="1">
    <source>
        <dbReference type="SAM" id="MobiDB-lite"/>
    </source>
</evidence>
<protein>
    <submittedName>
        <fullName evidence="2">Uncharacterized protein</fullName>
    </submittedName>
</protein>
<evidence type="ECO:0000313" key="2">
    <source>
        <dbReference type="EMBL" id="CCM65916.1"/>
    </source>
</evidence>
<reference evidence="2 3" key="1">
    <citation type="journal article" date="2013" name="ISME J.">
        <title>Metabolic model for the filamentous 'Candidatus Microthrix parvicella' based on genomic and metagenomic analyses.</title>
        <authorList>
            <person name="Jon McIlroy S."/>
            <person name="Kristiansen R."/>
            <person name="Albertsen M."/>
            <person name="Michael Karst S."/>
            <person name="Rossetti S."/>
            <person name="Lund Nielsen J."/>
            <person name="Tandoi V."/>
            <person name="James Seviour R."/>
            <person name="Nielsen P.H."/>
        </authorList>
    </citation>
    <scope>NUCLEOTIDE SEQUENCE [LARGE SCALE GENOMIC DNA]</scope>
    <source>
        <strain evidence="2 3">RN1</strain>
    </source>
</reference>
<comment type="caution">
    <text evidence="2">The sequence shown here is derived from an EMBL/GenBank/DDBJ whole genome shotgun (WGS) entry which is preliminary data.</text>
</comment>
<dbReference type="Proteomes" id="UP000018291">
    <property type="component" value="Unassembled WGS sequence"/>
</dbReference>